<dbReference type="AlphaFoldDB" id="A0A0K8MXP0"/>
<gene>
    <name evidence="3" type="ORF">LARV_03824</name>
</gene>
<dbReference type="OrthoDB" id="9794403at2"/>
<dbReference type="InterPro" id="IPR052715">
    <property type="entry name" value="RAYT_transposase"/>
</dbReference>
<feature type="region of interest" description="Disordered" evidence="1">
    <location>
        <begin position="182"/>
        <end position="201"/>
    </location>
</feature>
<feature type="domain" description="Transposase IS200-like" evidence="2">
    <location>
        <begin position="21"/>
        <end position="178"/>
    </location>
</feature>
<sequence>MNFDHSIHDRQSIRLPGYDYSQPGAYFITLVTRGRESLFGEIVNGEMRLNAIRRIVEEVWMSLPNRYPPIDLGAAIVRPNHFHGVVEIQDDAAAPGNSVEAIHELPLQNFPEDRLSQRMELRRMTLPLVVGYLKMNTAKRINQILGSPVILVWQRNYYEHIIQSEEEYQRIQSYIVGNPGKWTEDDENPLRANPISGRGNS</sequence>
<keyword evidence="4" id="KW-1185">Reference proteome</keyword>
<dbReference type="SUPFAM" id="SSF143422">
    <property type="entry name" value="Transposase IS200-like"/>
    <property type="match status" value="1"/>
</dbReference>
<dbReference type="GO" id="GO:0043565">
    <property type="term" value="F:sequence-specific DNA binding"/>
    <property type="evidence" value="ECO:0007669"/>
    <property type="project" value="TreeGrafter"/>
</dbReference>
<accession>A0A0K8MXP0</accession>
<dbReference type="Gene3D" id="3.30.70.1290">
    <property type="entry name" value="Transposase IS200-like"/>
    <property type="match status" value="1"/>
</dbReference>
<evidence type="ECO:0000259" key="2">
    <source>
        <dbReference type="SMART" id="SM01321"/>
    </source>
</evidence>
<proteinExistence type="predicted"/>
<evidence type="ECO:0000256" key="1">
    <source>
        <dbReference type="SAM" id="MobiDB-lite"/>
    </source>
</evidence>
<dbReference type="SMART" id="SM01321">
    <property type="entry name" value="Y1_Tnp"/>
    <property type="match status" value="1"/>
</dbReference>
<dbReference type="GO" id="GO:0006313">
    <property type="term" value="P:DNA transposition"/>
    <property type="evidence" value="ECO:0007669"/>
    <property type="project" value="InterPro"/>
</dbReference>
<dbReference type="PANTHER" id="PTHR36966:SF1">
    <property type="entry name" value="REP-ASSOCIATED TYROSINE TRANSPOSASE"/>
    <property type="match status" value="1"/>
</dbReference>
<evidence type="ECO:0000313" key="3">
    <source>
        <dbReference type="EMBL" id="GAP16028.1"/>
    </source>
</evidence>
<name>A0A0K8MXP0_9CHLR</name>
<dbReference type="Proteomes" id="UP000055060">
    <property type="component" value="Unassembled WGS sequence"/>
</dbReference>
<protein>
    <recommendedName>
        <fullName evidence="2">Transposase IS200-like domain-containing protein</fullName>
    </recommendedName>
</protein>
<dbReference type="GO" id="GO:0004803">
    <property type="term" value="F:transposase activity"/>
    <property type="evidence" value="ECO:0007669"/>
    <property type="project" value="InterPro"/>
</dbReference>
<dbReference type="STRING" id="360412.LARV_03824"/>
<dbReference type="InterPro" id="IPR002686">
    <property type="entry name" value="Transposase_17"/>
</dbReference>
<dbReference type="PANTHER" id="PTHR36966">
    <property type="entry name" value="REP-ASSOCIATED TYROSINE TRANSPOSASE"/>
    <property type="match status" value="1"/>
</dbReference>
<evidence type="ECO:0000313" key="4">
    <source>
        <dbReference type="Proteomes" id="UP000055060"/>
    </source>
</evidence>
<organism evidence="3">
    <name type="scientific">Longilinea arvoryzae</name>
    <dbReference type="NCBI Taxonomy" id="360412"/>
    <lineage>
        <taxon>Bacteria</taxon>
        <taxon>Bacillati</taxon>
        <taxon>Chloroflexota</taxon>
        <taxon>Anaerolineae</taxon>
        <taxon>Anaerolineales</taxon>
        <taxon>Anaerolineaceae</taxon>
        <taxon>Longilinea</taxon>
    </lineage>
</organism>
<reference evidence="3" key="1">
    <citation type="submission" date="2015-07" db="EMBL/GenBank/DDBJ databases">
        <title>Draft Genome Sequences of Anaerolinea thermolimosa IMO-1, Bellilinea caldifistulae GOMI-1, Leptolinea tardivitalis YMTK-2, Levilinea saccharolytica KIBI-1,Longilinea arvoryzae KOME-1, Previously Described as Members of the Anaerolineaceae (Chloroflexi).</title>
        <authorList>
            <person name="Sekiguchi Y."/>
            <person name="Ohashi A."/>
            <person name="Matsuura N."/>
            <person name="Tourlousse M.D."/>
        </authorList>
    </citation>
    <scope>NUCLEOTIDE SEQUENCE [LARGE SCALE GENOMIC DNA]</scope>
    <source>
        <strain evidence="3">KOME-1</strain>
    </source>
</reference>
<dbReference type="InterPro" id="IPR036515">
    <property type="entry name" value="Transposase_17_sf"/>
</dbReference>
<dbReference type="EMBL" id="DF967973">
    <property type="protein sequence ID" value="GAP16028.1"/>
    <property type="molecule type" value="Genomic_DNA"/>
</dbReference>
<dbReference type="RefSeq" id="WP_075075419.1">
    <property type="nucleotide sequence ID" value="NZ_DF967973.1"/>
</dbReference>